<dbReference type="EMBL" id="MH588544">
    <property type="protein sequence ID" value="AXQ68249.1"/>
    <property type="molecule type" value="Genomic_DNA"/>
</dbReference>
<gene>
    <name evidence="1" type="ORF">CcrBL10_gp045</name>
</gene>
<dbReference type="Proteomes" id="UP000258997">
    <property type="component" value="Segment"/>
</dbReference>
<proteinExistence type="predicted"/>
<protein>
    <submittedName>
        <fullName evidence="1">Uncharacterized protein</fullName>
    </submittedName>
</protein>
<reference evidence="1 2" key="1">
    <citation type="submission" date="2018-07" db="EMBL/GenBank/DDBJ databases">
        <title>Giant CbK-like Caulobacter bacteriophages have genetically divergent genomes.</title>
        <authorList>
            <person name="Wilson K.M."/>
            <person name="Ely B."/>
        </authorList>
    </citation>
    <scope>NUCLEOTIDE SEQUENCE [LARGE SCALE GENOMIC DNA]</scope>
</reference>
<evidence type="ECO:0000313" key="1">
    <source>
        <dbReference type="EMBL" id="AXQ68249.1"/>
    </source>
</evidence>
<sequence length="86" mass="9546">MTTAVTIAAAGHNIIVYLNDAYEPSNGGELVETETIEFVTKNTQRTFHVHQTRDIYITEVRDGETDLNDLIESGAFEAARQYIQAG</sequence>
<accession>A0A385EC27</accession>
<organism evidence="1 2">
    <name type="scientific">Caulobacter phage CcrBL10</name>
    <dbReference type="NCBI Taxonomy" id="2283269"/>
    <lineage>
        <taxon>Viruses</taxon>
        <taxon>Duplodnaviria</taxon>
        <taxon>Heunggongvirae</taxon>
        <taxon>Uroviricota</taxon>
        <taxon>Caudoviricetes</taxon>
        <taxon>Jeanschmidtviridae</taxon>
        <taxon>Poindextervirus</taxon>
        <taxon>Poindextervirus BL10</taxon>
    </lineage>
</organism>
<keyword evidence="2" id="KW-1185">Reference proteome</keyword>
<name>A0A385EC27_9CAUD</name>
<evidence type="ECO:0000313" key="2">
    <source>
        <dbReference type="Proteomes" id="UP000258997"/>
    </source>
</evidence>